<dbReference type="Proteomes" id="UP000023152">
    <property type="component" value="Unassembled WGS sequence"/>
</dbReference>
<feature type="region of interest" description="Disordered" evidence="1">
    <location>
        <begin position="221"/>
        <end position="251"/>
    </location>
</feature>
<name>X6M2U9_RETFI</name>
<dbReference type="SUPFAM" id="SSF48452">
    <property type="entry name" value="TPR-like"/>
    <property type="match status" value="1"/>
</dbReference>
<dbReference type="InterPro" id="IPR019734">
    <property type="entry name" value="TPR_rpt"/>
</dbReference>
<proteinExistence type="predicted"/>
<feature type="compositionally biased region" description="Basic and acidic residues" evidence="1">
    <location>
        <begin position="237"/>
        <end position="251"/>
    </location>
</feature>
<gene>
    <name evidence="2" type="ORF">RFI_29130</name>
</gene>
<evidence type="ECO:0000313" key="3">
    <source>
        <dbReference type="Proteomes" id="UP000023152"/>
    </source>
</evidence>
<reference evidence="2 3" key="1">
    <citation type="journal article" date="2013" name="Curr. Biol.">
        <title>The Genome of the Foraminiferan Reticulomyxa filosa.</title>
        <authorList>
            <person name="Glockner G."/>
            <person name="Hulsmann N."/>
            <person name="Schleicher M."/>
            <person name="Noegel A.A."/>
            <person name="Eichinger L."/>
            <person name="Gallinger C."/>
            <person name="Pawlowski J."/>
            <person name="Sierra R."/>
            <person name="Euteneuer U."/>
            <person name="Pillet L."/>
            <person name="Moustafa A."/>
            <person name="Platzer M."/>
            <person name="Groth M."/>
            <person name="Szafranski K."/>
            <person name="Schliwa M."/>
        </authorList>
    </citation>
    <scope>NUCLEOTIDE SEQUENCE [LARGE SCALE GENOMIC DNA]</scope>
</reference>
<dbReference type="Gene3D" id="1.25.40.10">
    <property type="entry name" value="Tetratricopeptide repeat domain"/>
    <property type="match status" value="2"/>
</dbReference>
<dbReference type="EMBL" id="ASPP01025219">
    <property type="protein sequence ID" value="ETO08259.1"/>
    <property type="molecule type" value="Genomic_DNA"/>
</dbReference>
<dbReference type="InterPro" id="IPR011990">
    <property type="entry name" value="TPR-like_helical_dom_sf"/>
</dbReference>
<feature type="non-terminal residue" evidence="2">
    <location>
        <position position="285"/>
    </location>
</feature>
<sequence length="285" mass="32771">KAPDKNSTTYTPKKEREKGSNEKKIKDEELDSLYAEAVTLRKNGQHEKSLQLFEQLSEGLSQLIWDTVAAAVSMNVNQNQKLQQQREKDDLLNKAEQQFQKAISIEPMNFIYLANYADLLRVNAVEYYQKALKLNPTHPVTNSNYAYLLHMYLKQYSKACEHYQQCMEFNSHDFIVATNYVLKEYHQAISLLKNFPTEDVMAQNLMKKIINAKIKALEVPQSNTGNDIDSSLTDVPNRNRTDTEPDLPQEHSAFKPKIELMMKPNNYPSPSVQPLMHPSANMISN</sequence>
<evidence type="ECO:0000256" key="1">
    <source>
        <dbReference type="SAM" id="MobiDB-lite"/>
    </source>
</evidence>
<feature type="region of interest" description="Disordered" evidence="1">
    <location>
        <begin position="266"/>
        <end position="285"/>
    </location>
</feature>
<dbReference type="AlphaFoldDB" id="X6M2U9"/>
<evidence type="ECO:0000313" key="2">
    <source>
        <dbReference type="EMBL" id="ETO08259.1"/>
    </source>
</evidence>
<accession>X6M2U9</accession>
<organism evidence="2 3">
    <name type="scientific">Reticulomyxa filosa</name>
    <dbReference type="NCBI Taxonomy" id="46433"/>
    <lineage>
        <taxon>Eukaryota</taxon>
        <taxon>Sar</taxon>
        <taxon>Rhizaria</taxon>
        <taxon>Retaria</taxon>
        <taxon>Foraminifera</taxon>
        <taxon>Monothalamids</taxon>
        <taxon>Reticulomyxidae</taxon>
        <taxon>Reticulomyxa</taxon>
    </lineage>
</organism>
<feature type="compositionally biased region" description="Polar residues" evidence="1">
    <location>
        <begin position="221"/>
        <end position="236"/>
    </location>
</feature>
<feature type="region of interest" description="Disordered" evidence="1">
    <location>
        <begin position="1"/>
        <end position="26"/>
    </location>
</feature>
<protein>
    <submittedName>
        <fullName evidence="2">Uncharacterized protein</fullName>
    </submittedName>
</protein>
<dbReference type="OrthoDB" id="1926212at2759"/>
<feature type="compositionally biased region" description="Polar residues" evidence="1">
    <location>
        <begin position="1"/>
        <end position="11"/>
    </location>
</feature>
<dbReference type="Pfam" id="PF13181">
    <property type="entry name" value="TPR_8"/>
    <property type="match status" value="1"/>
</dbReference>
<comment type="caution">
    <text evidence="2">The sequence shown here is derived from an EMBL/GenBank/DDBJ whole genome shotgun (WGS) entry which is preliminary data.</text>
</comment>
<keyword evidence="3" id="KW-1185">Reference proteome</keyword>
<feature type="non-terminal residue" evidence="2">
    <location>
        <position position="1"/>
    </location>
</feature>
<feature type="compositionally biased region" description="Basic and acidic residues" evidence="1">
    <location>
        <begin position="12"/>
        <end position="26"/>
    </location>
</feature>